<evidence type="ECO:0000256" key="2">
    <source>
        <dbReference type="PROSITE-ProRule" id="PRU00708"/>
    </source>
</evidence>
<feature type="repeat" description="PPR" evidence="2">
    <location>
        <begin position="285"/>
        <end position="319"/>
    </location>
</feature>
<feature type="repeat" description="PPR" evidence="2">
    <location>
        <begin position="531"/>
        <end position="565"/>
    </location>
</feature>
<dbReference type="PANTHER" id="PTHR47933">
    <property type="entry name" value="PENTATRICOPEPTIDE REPEAT-CONTAINING PROTEIN 1, MITOCHONDRIAL"/>
    <property type="match status" value="1"/>
</dbReference>
<evidence type="ECO:0000256" key="1">
    <source>
        <dbReference type="ARBA" id="ARBA00022737"/>
    </source>
</evidence>
<feature type="repeat" description="PPR" evidence="2">
    <location>
        <begin position="426"/>
        <end position="460"/>
    </location>
</feature>
<protein>
    <submittedName>
        <fullName evidence="4">Pentatricopeptide repeat-containing protein</fullName>
    </submittedName>
</protein>
<dbReference type="Pfam" id="PF01535">
    <property type="entry name" value="PPR"/>
    <property type="match status" value="2"/>
</dbReference>
<organism evidence="4 5">
    <name type="scientific">Canna indica</name>
    <name type="common">Indian-shot</name>
    <dbReference type="NCBI Taxonomy" id="4628"/>
    <lineage>
        <taxon>Eukaryota</taxon>
        <taxon>Viridiplantae</taxon>
        <taxon>Streptophyta</taxon>
        <taxon>Embryophyta</taxon>
        <taxon>Tracheophyta</taxon>
        <taxon>Spermatophyta</taxon>
        <taxon>Magnoliopsida</taxon>
        <taxon>Liliopsida</taxon>
        <taxon>Zingiberales</taxon>
        <taxon>Cannaceae</taxon>
        <taxon>Canna</taxon>
    </lineage>
</organism>
<dbReference type="Pfam" id="PF13041">
    <property type="entry name" value="PPR_2"/>
    <property type="match status" value="2"/>
</dbReference>
<dbReference type="EMBL" id="CP136898">
    <property type="protein sequence ID" value="WOL18750.1"/>
    <property type="molecule type" value="Genomic_DNA"/>
</dbReference>
<evidence type="ECO:0000256" key="3">
    <source>
        <dbReference type="SAM" id="MobiDB-lite"/>
    </source>
</evidence>
<dbReference type="PROSITE" id="PS51375">
    <property type="entry name" value="PPR"/>
    <property type="match status" value="6"/>
</dbReference>
<gene>
    <name evidence="4" type="ORF">Cni_G27547</name>
</gene>
<feature type="repeat" description="PPR" evidence="2">
    <location>
        <begin position="496"/>
        <end position="530"/>
    </location>
</feature>
<keyword evidence="5" id="KW-1185">Reference proteome</keyword>
<dbReference type="GO" id="GO:0003729">
    <property type="term" value="F:mRNA binding"/>
    <property type="evidence" value="ECO:0007669"/>
    <property type="project" value="TreeGrafter"/>
</dbReference>
<evidence type="ECO:0000313" key="5">
    <source>
        <dbReference type="Proteomes" id="UP001327560"/>
    </source>
</evidence>
<feature type="region of interest" description="Disordered" evidence="3">
    <location>
        <begin position="121"/>
        <end position="140"/>
    </location>
</feature>
<proteinExistence type="predicted"/>
<dbReference type="InterPro" id="IPR011990">
    <property type="entry name" value="TPR-like_helical_dom_sf"/>
</dbReference>
<accession>A0AAQ3QSC1</accession>
<dbReference type="AlphaFoldDB" id="A0AAQ3QSC1"/>
<sequence length="628" mass="70103">MWWRSTTRAFLSRSLTRKPSPHQLNQVSSKTLFTIPPCASRWALRPVYPQCPVLKFFSSAHEVASGEEEYKNVTFGFSESNDPLFSGAGEAGIDGENADFLSRKSDDLPTEGQSWNFKECEASPEIEDERRGSSELDGEVGGESLNSLWEENIQDDNASGIFVAENTDSTAADSAISEVDMKQVEMVQSLLRSNSEESLETSLNQIEFSLSEDFVTMVLQTPYISGQNLISFYRWALRNEESVQSSRMLELLVNAISGSAELSKMDAYKLWDLVKEIGNKKVLLNTSILNQLISIFGRLEKPKAGLEVFNKFSDYGCNPDGNTYYLTVEALSKKSMFDTAWPVCEKMLSSGNLPDGEKIGKIVTFLCKGKKVKEAHSVYLMAHEKEIFPPKSTLDSLISSLSRNDETLPIALKLLENYPKDTLRYANASFGSVVHGLCRAKELKEAKKLLVRMVHSGPAPGSAVFNYVITAFSKGGEMEEAISLMKMMEGRGLRPDIYTYTVVMSGFAKGGLMDEAYEIYREAKKKHPKLSPVTYHILIRGYCKMEEYDKALNCLKEMKDDGLQPNSDEYNKLIQSLCLKALDWSTAEKLLEEMTDSGLFLNGQTRSLITAVKELEEEAQSESVGFAA</sequence>
<evidence type="ECO:0000313" key="4">
    <source>
        <dbReference type="EMBL" id="WOL18750.1"/>
    </source>
</evidence>
<dbReference type="Proteomes" id="UP001327560">
    <property type="component" value="Chromosome 9"/>
</dbReference>
<feature type="repeat" description="PPR" evidence="2">
    <location>
        <begin position="461"/>
        <end position="495"/>
    </location>
</feature>
<name>A0AAQ3QSC1_9LILI</name>
<dbReference type="SUPFAM" id="SSF48452">
    <property type="entry name" value="TPR-like"/>
    <property type="match status" value="1"/>
</dbReference>
<dbReference type="Gene3D" id="1.25.40.10">
    <property type="entry name" value="Tetratricopeptide repeat domain"/>
    <property type="match status" value="3"/>
</dbReference>
<dbReference type="InterPro" id="IPR002885">
    <property type="entry name" value="PPR_rpt"/>
</dbReference>
<dbReference type="PANTHER" id="PTHR47933:SF11">
    <property type="entry name" value="PENTATRICOPEPTIDE REPEAT-CONTAINING PROTEIN 2"/>
    <property type="match status" value="1"/>
</dbReference>
<dbReference type="NCBIfam" id="TIGR00756">
    <property type="entry name" value="PPR"/>
    <property type="match status" value="4"/>
</dbReference>
<dbReference type="InterPro" id="IPR051240">
    <property type="entry name" value="Mito_RNA-Proc/Resp"/>
</dbReference>
<feature type="repeat" description="PPR" evidence="2">
    <location>
        <begin position="566"/>
        <end position="601"/>
    </location>
</feature>
<keyword evidence="1" id="KW-0677">Repeat</keyword>
<reference evidence="4 5" key="1">
    <citation type="submission" date="2023-10" db="EMBL/GenBank/DDBJ databases">
        <title>Chromosome-scale genome assembly provides insights into flower coloration mechanisms of Canna indica.</title>
        <authorList>
            <person name="Li C."/>
        </authorList>
    </citation>
    <scope>NUCLEOTIDE SEQUENCE [LARGE SCALE GENOMIC DNA]</scope>
    <source>
        <tissue evidence="4">Flower</tissue>
    </source>
</reference>